<protein>
    <submittedName>
        <fullName evidence="1">Four-helix bundle copper-binding protein</fullName>
    </submittedName>
</protein>
<dbReference type="Pfam" id="PF03860">
    <property type="entry name" value="Csp"/>
    <property type="match status" value="1"/>
</dbReference>
<accession>A0A964BQ69</accession>
<gene>
    <name evidence="1" type="ORF">I4641_02725</name>
</gene>
<dbReference type="InterPro" id="IPR005560">
    <property type="entry name" value="Csp_YhjQ"/>
</dbReference>
<keyword evidence="2" id="KW-1185">Reference proteome</keyword>
<dbReference type="PANTHER" id="PTHR37310">
    <property type="entry name" value="CYTOPLASMIC PROTEIN-RELATED"/>
    <property type="match status" value="1"/>
</dbReference>
<dbReference type="AlphaFoldDB" id="A0A964BQ69"/>
<dbReference type="InterPro" id="IPR044543">
    <property type="entry name" value="YHJQ-like"/>
</dbReference>
<sequence length="111" mass="12199">MLLVHEEYQSSFDVAMKCAVECEHCAEACMGNPDMLQCARTCLDCAEICRTISTYMVRGSRFIPNLTKACAEICTACAEECGSHDMDHCQKCAQACREAVEEYNKIAAVAA</sequence>
<evidence type="ECO:0000313" key="2">
    <source>
        <dbReference type="Proteomes" id="UP000729733"/>
    </source>
</evidence>
<name>A0A964BQ69_9CYAN</name>
<dbReference type="Proteomes" id="UP000729733">
    <property type="component" value="Unassembled WGS sequence"/>
</dbReference>
<comment type="caution">
    <text evidence="1">The sequence shown here is derived from an EMBL/GenBank/DDBJ whole genome shotgun (WGS) entry which is preliminary data.</text>
</comment>
<proteinExistence type="predicted"/>
<dbReference type="Gene3D" id="1.20.1270.360">
    <property type="match status" value="1"/>
</dbReference>
<dbReference type="PANTHER" id="PTHR37310:SF1">
    <property type="entry name" value="CYTOPLASMIC PROTEIN"/>
    <property type="match status" value="1"/>
</dbReference>
<reference evidence="1" key="1">
    <citation type="journal article" date="2021" name="Antonie Van Leeuwenhoek">
        <title>Draft genome and description of Waterburya agarophytonicola gen. nov. sp. nov. (Pleurocapsales, Cyanobacteria): a seaweed symbiont.</title>
        <authorList>
            <person name="Bonthond G."/>
            <person name="Shalygin S."/>
            <person name="Bayer T."/>
            <person name="Weinberger F."/>
        </authorList>
    </citation>
    <scope>NUCLEOTIDE SEQUENCE</scope>
    <source>
        <strain evidence="1">KI4</strain>
    </source>
</reference>
<dbReference type="CDD" id="cd08026">
    <property type="entry name" value="DUF326"/>
    <property type="match status" value="1"/>
</dbReference>
<organism evidence="1 2">
    <name type="scientific">Waterburya agarophytonicola KI4</name>
    <dbReference type="NCBI Taxonomy" id="2874699"/>
    <lineage>
        <taxon>Bacteria</taxon>
        <taxon>Bacillati</taxon>
        <taxon>Cyanobacteriota</taxon>
        <taxon>Cyanophyceae</taxon>
        <taxon>Pleurocapsales</taxon>
        <taxon>Hyellaceae</taxon>
        <taxon>Waterburya</taxon>
        <taxon>Waterburya agarophytonicola</taxon>
    </lineage>
</organism>
<evidence type="ECO:0000313" key="1">
    <source>
        <dbReference type="EMBL" id="MCC0175895.1"/>
    </source>
</evidence>
<dbReference type="RefSeq" id="WP_229638898.1">
    <property type="nucleotide sequence ID" value="NZ_JADWDC010000004.1"/>
</dbReference>
<dbReference type="EMBL" id="JADWDC010000004">
    <property type="protein sequence ID" value="MCC0175895.1"/>
    <property type="molecule type" value="Genomic_DNA"/>
</dbReference>